<keyword evidence="3" id="KW-1185">Reference proteome</keyword>
<sequence length="175" mass="19666">MPSPSLTEGLALIESTSISMQQLMHHVPLKRLVKMRRSEQSTAHLDTDYELLQALANFEDIPENQTSRAAFDAALRKAEEEYEGDKVTHCNHYIQEAIAAFEVPKPLLKKTFEDVAVEQDAVCEINQVLPSQDVDVSNDDVELCTASPPSSPQRRAYGLEHSSPFEVEQRNVRES</sequence>
<evidence type="ECO:0000313" key="3">
    <source>
        <dbReference type="Proteomes" id="UP000710849"/>
    </source>
</evidence>
<dbReference type="Proteomes" id="UP000710849">
    <property type="component" value="Unassembled WGS sequence"/>
</dbReference>
<evidence type="ECO:0000256" key="1">
    <source>
        <dbReference type="SAM" id="MobiDB-lite"/>
    </source>
</evidence>
<gene>
    <name evidence="2" type="ORF">EAE97_006767</name>
</gene>
<comment type="caution">
    <text evidence="2">The sequence shown here is derived from an EMBL/GenBank/DDBJ whole genome shotgun (WGS) entry which is preliminary data.</text>
</comment>
<dbReference type="RefSeq" id="XP_038732212.1">
    <property type="nucleotide sequence ID" value="XM_038877280.1"/>
</dbReference>
<feature type="region of interest" description="Disordered" evidence="1">
    <location>
        <begin position="141"/>
        <end position="175"/>
    </location>
</feature>
<name>A0A9P5IIB3_9HELO</name>
<accession>A0A9P5IIB3</accession>
<dbReference type="AlphaFoldDB" id="A0A9P5IIB3"/>
<evidence type="ECO:0000313" key="2">
    <source>
        <dbReference type="EMBL" id="KAF7941930.1"/>
    </source>
</evidence>
<reference evidence="2 3" key="1">
    <citation type="journal article" date="2020" name="Genome Biol. Evol.">
        <title>Comparative genomics of Sclerotiniaceae.</title>
        <authorList>
            <person name="Valero Jimenez C.A."/>
            <person name="Steentjes M."/>
            <person name="Scholten O.E."/>
            <person name="Van Kan J.A.L."/>
        </authorList>
    </citation>
    <scope>NUCLEOTIDE SEQUENCE [LARGE SCALE GENOMIC DNA]</scope>
    <source>
        <strain evidence="2 3">MUCL 94</strain>
    </source>
</reference>
<organism evidence="2 3">
    <name type="scientific">Botrytis byssoidea</name>
    <dbReference type="NCBI Taxonomy" id="139641"/>
    <lineage>
        <taxon>Eukaryota</taxon>
        <taxon>Fungi</taxon>
        <taxon>Dikarya</taxon>
        <taxon>Ascomycota</taxon>
        <taxon>Pezizomycotina</taxon>
        <taxon>Leotiomycetes</taxon>
        <taxon>Helotiales</taxon>
        <taxon>Sclerotiniaceae</taxon>
        <taxon>Botrytis</taxon>
    </lineage>
</organism>
<proteinExistence type="predicted"/>
<dbReference type="GeneID" id="62150356"/>
<protein>
    <submittedName>
        <fullName evidence="2">Uncharacterized protein</fullName>
    </submittedName>
</protein>
<dbReference type="EMBL" id="RCSW01000012">
    <property type="protein sequence ID" value="KAF7941930.1"/>
    <property type="molecule type" value="Genomic_DNA"/>
</dbReference>